<keyword evidence="5 7" id="KW-0906">Nuclear pore complex</keyword>
<protein>
    <recommendedName>
        <fullName evidence="4 7">Nuclear pore complex protein Nup93</fullName>
    </recommendedName>
</protein>
<dbReference type="CTD" id="9688"/>
<reference evidence="9 10" key="1">
    <citation type="submission" date="2025-04" db="UniProtKB">
        <authorList>
            <consortium name="RefSeq"/>
        </authorList>
    </citation>
    <scope>IDENTIFICATION</scope>
    <source>
        <tissue evidence="9 10">Sperm</tissue>
    </source>
</reference>
<organism evidence="8 11">
    <name type="scientific">Petromyzon marinus</name>
    <name type="common">Sea lamprey</name>
    <dbReference type="NCBI Taxonomy" id="7757"/>
    <lineage>
        <taxon>Eukaryota</taxon>
        <taxon>Metazoa</taxon>
        <taxon>Chordata</taxon>
        <taxon>Craniata</taxon>
        <taxon>Vertebrata</taxon>
        <taxon>Cyclostomata</taxon>
        <taxon>Hyperoartia</taxon>
        <taxon>Petromyzontiformes</taxon>
        <taxon>Petromyzontidae</taxon>
        <taxon>Petromyzon</taxon>
    </lineage>
</organism>
<evidence type="ECO:0000256" key="4">
    <source>
        <dbReference type="ARBA" id="ARBA00017717"/>
    </source>
</evidence>
<evidence type="ECO:0000256" key="1">
    <source>
        <dbReference type="ARBA" id="ARBA00004567"/>
    </source>
</evidence>
<evidence type="ECO:0000256" key="5">
    <source>
        <dbReference type="ARBA" id="ARBA00023132"/>
    </source>
</evidence>
<dbReference type="InterPro" id="IPR007231">
    <property type="entry name" value="Nucleoporin_int_Nup93/Nic96"/>
</dbReference>
<dbReference type="PANTHER" id="PTHR11225:SF4">
    <property type="entry name" value="NUCLEAR PORE COMPLEX PROTEIN NUP93"/>
    <property type="match status" value="1"/>
</dbReference>
<dbReference type="RefSeq" id="XP_032816731.1">
    <property type="nucleotide sequence ID" value="XM_032960840.1"/>
</dbReference>
<dbReference type="AlphaFoldDB" id="A0AAJ7TF04"/>
<keyword evidence="7" id="KW-0811">Translocation</keyword>
<comment type="subcellular location">
    <subcellularLocation>
        <location evidence="2">Nucleus membrane</location>
        <topology evidence="2">Peripheral membrane protein</topology>
    </subcellularLocation>
    <subcellularLocation>
        <location evidence="1 7">Nucleus</location>
        <location evidence="1 7">Nuclear pore complex</location>
    </subcellularLocation>
</comment>
<evidence type="ECO:0000256" key="3">
    <source>
        <dbReference type="ARBA" id="ARBA00010186"/>
    </source>
</evidence>
<evidence type="ECO:0000313" key="10">
    <source>
        <dbReference type="RefSeq" id="XP_032816730.1"/>
    </source>
</evidence>
<dbReference type="GO" id="GO:0016973">
    <property type="term" value="P:poly(A)+ mRNA export from nucleus"/>
    <property type="evidence" value="ECO:0007669"/>
    <property type="project" value="TreeGrafter"/>
</dbReference>
<comment type="similarity">
    <text evidence="3 7">Belongs to the nucleoporin interacting component (NIC) family.</text>
</comment>
<dbReference type="GO" id="GO:0017056">
    <property type="term" value="F:structural constituent of nuclear pore"/>
    <property type="evidence" value="ECO:0007669"/>
    <property type="project" value="InterPro"/>
</dbReference>
<dbReference type="PANTHER" id="PTHR11225">
    <property type="entry name" value="NUCLEAR PORE COMPLEX PROTEIN NUP93 NUCLEOPORIN NUP93 DEAD EYE PROTEIN"/>
    <property type="match status" value="1"/>
</dbReference>
<keyword evidence="6 7" id="KW-0539">Nucleus</keyword>
<evidence type="ECO:0000313" key="11">
    <source>
        <dbReference type="RefSeq" id="XP_032816731.1"/>
    </source>
</evidence>
<evidence type="ECO:0000313" key="8">
    <source>
        <dbReference type="Proteomes" id="UP001318040"/>
    </source>
</evidence>
<keyword evidence="7" id="KW-0813">Transport</keyword>
<dbReference type="Pfam" id="PF04097">
    <property type="entry name" value="Nic96"/>
    <property type="match status" value="1"/>
</dbReference>
<dbReference type="Proteomes" id="UP001318040">
    <property type="component" value="Chromosome 25"/>
</dbReference>
<sequence>MDMEGFGELLQQAEQLAAEIEGVSELPQVERNLQEIQLAGERLRSRTLTRTSHDAADVKASILLGSKGLDISNISHRLESLSAVTTFEPLEPVRDTDIQGFLKNERDNSLFSAIEESRRRTFAQAEKYHWDNMLVEWEQEKQRILNTLLGSEEDMFDLAPEAELSILTDTAPPGRSSMDSTEIAYARQVYVYNEKIVQAQIRPSLVEMFGGVAEKLDDKNVIELWSMVQHMTDVLLVPAKDTLSCRVNKDMQSAFVRQALLYLEQSYKNYVMTTVYGNLQQAKLGGVPGTLQLIHSFINIKLPPHLPGLQDGEVDSHPVWAVLYYCLRCGDVTAALSVANRSQHQLGEFVGWLQEYAQSQDRMLSPTSANRLRTHYRRAVRNGTDPYKRAVHCLIGRCDVTDFHGDVAEKTEDFLWLRLHQVSFEEEAGLGTQDRISLPQLQTQLLEEYGETHFSAGQQPFLYFQVLFLTAQFEAAVAFLFRVERLRAHAVHVALALHELKLLLQPPLQAAQLLSREPNDPGPVRRLNLVRLLMLYTRKFEATDPREALQYFYFLRAEKDGQGENMFMRCVGELVIETREFDMLLGRLERDGTRRPGVIDKFSQDTRGIICSVAAVAESKGLFEEAVKMYDLAEKADKVLGLMNQLLSPVVSTQGALHSNRDRLKTMALGIAERYRTLHISTDKRIGATFYLLLDLMTFFEEYHAGQVDRAMNVMERLKLVPLDPDSIDERQAAFRNFSDEVRNSLPDVLLATMNILLTKYRRAKAVGGGTPARPQRTADDMDALRRQAQVLLMFSGVVPYRMVGDTNARLVQMESLMN</sequence>
<keyword evidence="7" id="KW-0509">mRNA transport</keyword>
<accession>A0AAJ7TF04</accession>
<evidence type="ECO:0000256" key="7">
    <source>
        <dbReference type="RuleBase" id="RU364035"/>
    </source>
</evidence>
<evidence type="ECO:0000256" key="2">
    <source>
        <dbReference type="ARBA" id="ARBA00004617"/>
    </source>
</evidence>
<dbReference type="RefSeq" id="XP_032816729.1">
    <property type="nucleotide sequence ID" value="XM_032960838.1"/>
</dbReference>
<dbReference type="GO" id="GO:0006606">
    <property type="term" value="P:protein import into nucleus"/>
    <property type="evidence" value="ECO:0007669"/>
    <property type="project" value="TreeGrafter"/>
</dbReference>
<keyword evidence="7" id="KW-0653">Protein transport</keyword>
<dbReference type="GeneID" id="116946026"/>
<evidence type="ECO:0000313" key="9">
    <source>
        <dbReference type="RefSeq" id="XP_032816729.1"/>
    </source>
</evidence>
<dbReference type="RefSeq" id="XP_032816730.1">
    <property type="nucleotide sequence ID" value="XM_032960839.1"/>
</dbReference>
<evidence type="ECO:0000256" key="6">
    <source>
        <dbReference type="ARBA" id="ARBA00023242"/>
    </source>
</evidence>
<name>A0AAJ7TF04_PETMA</name>
<proteinExistence type="inferred from homology"/>
<keyword evidence="8" id="KW-1185">Reference proteome</keyword>
<comment type="function">
    <text evidence="7">Plays a role in the nuclear pore complex (NPC) assembly and/or maintenance.</text>
</comment>
<keyword evidence="7" id="KW-0472">Membrane</keyword>
<dbReference type="GO" id="GO:0005643">
    <property type="term" value="C:nuclear pore"/>
    <property type="evidence" value="ECO:0007669"/>
    <property type="project" value="UniProtKB-SubCell"/>
</dbReference>
<dbReference type="GO" id="GO:0031965">
    <property type="term" value="C:nuclear membrane"/>
    <property type="evidence" value="ECO:0007669"/>
    <property type="project" value="UniProtKB-SubCell"/>
</dbReference>
<gene>
    <name evidence="9 10 11" type="primary">NUP93</name>
</gene>